<accession>A0AAJ1WK20</accession>
<dbReference type="SUPFAM" id="SSF53901">
    <property type="entry name" value="Thiolase-like"/>
    <property type="match status" value="2"/>
</dbReference>
<dbReference type="NCBIfam" id="TIGR01930">
    <property type="entry name" value="AcCoA-C-Actrans"/>
    <property type="match status" value="1"/>
</dbReference>
<dbReference type="PANTHER" id="PTHR18919:SF107">
    <property type="entry name" value="ACETYL-COA ACETYLTRANSFERASE, CYTOSOLIC"/>
    <property type="match status" value="1"/>
</dbReference>
<dbReference type="GO" id="GO:0003985">
    <property type="term" value="F:acetyl-CoA C-acetyltransferase activity"/>
    <property type="evidence" value="ECO:0007669"/>
    <property type="project" value="UniProtKB-EC"/>
</dbReference>
<dbReference type="InterPro" id="IPR002155">
    <property type="entry name" value="Thiolase"/>
</dbReference>
<feature type="domain" description="Thiolase C-terminal" evidence="9">
    <location>
        <begin position="269"/>
        <end position="391"/>
    </location>
</feature>
<keyword evidence="4 7" id="KW-0012">Acyltransferase</keyword>
<keyword evidence="11" id="KW-1185">Reference proteome</keyword>
<evidence type="ECO:0000256" key="4">
    <source>
        <dbReference type="ARBA" id="ARBA00023315"/>
    </source>
</evidence>
<evidence type="ECO:0000256" key="3">
    <source>
        <dbReference type="ARBA" id="ARBA00022679"/>
    </source>
</evidence>
<comment type="similarity">
    <text evidence="1 7">Belongs to the thiolase-like superfamily. Thiolase family.</text>
</comment>
<proteinExistence type="inferred from homology"/>
<evidence type="ECO:0000256" key="5">
    <source>
        <dbReference type="ARBA" id="ARBA00030755"/>
    </source>
</evidence>
<feature type="active site" description="Proton acceptor" evidence="6">
    <location>
        <position position="378"/>
    </location>
</feature>
<organism evidence="10 11">
    <name type="scientific">Oikeobacillus pervagus</name>
    <dbReference type="NCBI Taxonomy" id="1325931"/>
    <lineage>
        <taxon>Bacteria</taxon>
        <taxon>Bacillati</taxon>
        <taxon>Bacillota</taxon>
        <taxon>Bacilli</taxon>
        <taxon>Bacillales</taxon>
        <taxon>Bacillaceae</taxon>
        <taxon>Oikeobacillus</taxon>
    </lineage>
</organism>
<dbReference type="Proteomes" id="UP001237207">
    <property type="component" value="Unassembled WGS sequence"/>
</dbReference>
<evidence type="ECO:0000256" key="2">
    <source>
        <dbReference type="ARBA" id="ARBA00012705"/>
    </source>
</evidence>
<evidence type="ECO:0000259" key="8">
    <source>
        <dbReference type="Pfam" id="PF00108"/>
    </source>
</evidence>
<feature type="active site" description="Acyl-thioester intermediate" evidence="6">
    <location>
        <position position="88"/>
    </location>
</feature>
<gene>
    <name evidence="10" type="ORF">J2S13_002711</name>
</gene>
<dbReference type="FunFam" id="3.40.47.10:FF:000010">
    <property type="entry name" value="Acetyl-CoA acetyltransferase (Thiolase)"/>
    <property type="match status" value="1"/>
</dbReference>
<feature type="active site" description="Proton acceptor" evidence="6">
    <location>
        <position position="348"/>
    </location>
</feature>
<sequence length="392" mass="41803">MREVVIVGYARTPIGDYFGSLKDVTAVELGVTALKAAIERAGVQPEDIEEVVGGHIYQAGCKGNTARQVALGANCPVETVASTINQQCASSLRATEILSQEMMLGKVGVGAAIGYESMTNVPYLLPKARSGYRMGNGELVDSLLNDALIDAFQGYHMGITAENLAEQYGISREEQDQYALLSHERASTAMKEEKFKQEIVPVEIKTRKGMVTIDQDEHPNPELSLATLEALRPAFKRDGTVTAGNASSLNDGACALILMTADKAEEYGLKPLARIVASASAAVAPEVMGIGVVPVVEKALNYANLNKEDIGYWELNEAFAAQFLAVNRELKLDLDRVNANGSGISLGHPVGSTGIRLLISLINEMQRRGVQYGCASLCSGGGPAAAMIIERL</sequence>
<dbReference type="EC" id="2.3.1.9" evidence="2"/>
<evidence type="ECO:0000259" key="9">
    <source>
        <dbReference type="Pfam" id="PF02803"/>
    </source>
</evidence>
<feature type="domain" description="Thiolase N-terminal" evidence="8">
    <location>
        <begin position="4"/>
        <end position="261"/>
    </location>
</feature>
<comment type="caution">
    <text evidence="10">The sequence shown here is derived from an EMBL/GenBank/DDBJ whole genome shotgun (WGS) entry which is preliminary data.</text>
</comment>
<dbReference type="PIRSF" id="PIRSF000429">
    <property type="entry name" value="Ac-CoA_Ac_transf"/>
    <property type="match status" value="1"/>
</dbReference>
<dbReference type="CDD" id="cd00751">
    <property type="entry name" value="thiolase"/>
    <property type="match status" value="1"/>
</dbReference>
<dbReference type="PANTHER" id="PTHR18919">
    <property type="entry name" value="ACETYL-COA C-ACYLTRANSFERASE"/>
    <property type="match status" value="1"/>
</dbReference>
<name>A0AAJ1WK20_9BACI</name>
<dbReference type="Pfam" id="PF02803">
    <property type="entry name" value="Thiolase_C"/>
    <property type="match status" value="1"/>
</dbReference>
<dbReference type="InterPro" id="IPR016039">
    <property type="entry name" value="Thiolase-like"/>
</dbReference>
<dbReference type="InterPro" id="IPR020617">
    <property type="entry name" value="Thiolase_C"/>
</dbReference>
<evidence type="ECO:0000256" key="1">
    <source>
        <dbReference type="ARBA" id="ARBA00010982"/>
    </source>
</evidence>
<evidence type="ECO:0000313" key="10">
    <source>
        <dbReference type="EMBL" id="MDQ0216270.1"/>
    </source>
</evidence>
<evidence type="ECO:0000256" key="7">
    <source>
        <dbReference type="RuleBase" id="RU003557"/>
    </source>
</evidence>
<dbReference type="Pfam" id="PF00108">
    <property type="entry name" value="Thiolase_N"/>
    <property type="match status" value="1"/>
</dbReference>
<dbReference type="AlphaFoldDB" id="A0AAJ1WK20"/>
<reference evidence="10" key="1">
    <citation type="submission" date="2023-07" db="EMBL/GenBank/DDBJ databases">
        <title>Genomic Encyclopedia of Type Strains, Phase IV (KMG-IV): sequencing the most valuable type-strain genomes for metagenomic binning, comparative biology and taxonomic classification.</title>
        <authorList>
            <person name="Goeker M."/>
        </authorList>
    </citation>
    <scope>NUCLEOTIDE SEQUENCE</scope>
    <source>
        <strain evidence="10">DSM 23947</strain>
    </source>
</reference>
<evidence type="ECO:0000256" key="6">
    <source>
        <dbReference type="PIRSR" id="PIRSR000429-1"/>
    </source>
</evidence>
<dbReference type="RefSeq" id="WP_307258276.1">
    <property type="nucleotide sequence ID" value="NZ_JAUSUC010000042.1"/>
</dbReference>
<dbReference type="Gene3D" id="3.40.47.10">
    <property type="match status" value="2"/>
</dbReference>
<keyword evidence="3 7" id="KW-0808">Transferase</keyword>
<protein>
    <recommendedName>
        <fullName evidence="2">acetyl-CoA C-acetyltransferase</fullName>
        <ecNumber evidence="2">2.3.1.9</ecNumber>
    </recommendedName>
    <alternativeName>
        <fullName evidence="5">Acetoacetyl-CoA thiolase</fullName>
    </alternativeName>
</protein>
<evidence type="ECO:0000313" key="11">
    <source>
        <dbReference type="Proteomes" id="UP001237207"/>
    </source>
</evidence>
<dbReference type="InterPro" id="IPR020616">
    <property type="entry name" value="Thiolase_N"/>
</dbReference>
<dbReference type="EMBL" id="JAUSUC010000042">
    <property type="protein sequence ID" value="MDQ0216270.1"/>
    <property type="molecule type" value="Genomic_DNA"/>
</dbReference>